<dbReference type="Pfam" id="PF04993">
    <property type="entry name" value="TfoX_N"/>
    <property type="match status" value="1"/>
</dbReference>
<reference evidence="3 4" key="1">
    <citation type="submission" date="2019-03" db="EMBL/GenBank/DDBJ databases">
        <title>Genomic Encyclopedia of Type Strains, Phase IV (KMG-IV): sequencing the most valuable type-strain genomes for metagenomic binning, comparative biology and taxonomic classification.</title>
        <authorList>
            <person name="Goeker M."/>
        </authorList>
    </citation>
    <scope>NUCLEOTIDE SEQUENCE [LARGE SCALE GENOMIC DNA]</scope>
    <source>
        <strain evidence="3 4">DSM 21667</strain>
    </source>
</reference>
<dbReference type="SUPFAM" id="SSF159894">
    <property type="entry name" value="YgaC/TfoX-N like"/>
    <property type="match status" value="1"/>
</dbReference>
<dbReference type="Gene3D" id="3.30.1460.30">
    <property type="entry name" value="YgaC/TfoX-N like chaperone"/>
    <property type="match status" value="1"/>
</dbReference>
<dbReference type="InterPro" id="IPR047525">
    <property type="entry name" value="TfoX-like"/>
</dbReference>
<feature type="domain" description="TfoX N-terminal" evidence="2">
    <location>
        <begin position="13"/>
        <end position="105"/>
    </location>
</feature>
<feature type="compositionally biased region" description="Low complexity" evidence="1">
    <location>
        <begin position="108"/>
        <end position="149"/>
    </location>
</feature>
<dbReference type="InterPro" id="IPR007076">
    <property type="entry name" value="TfoX_N"/>
</dbReference>
<sequence>MSSDNSFIDYLQELLSGLGKVSLRRMFGGHGIYYDGLMFALAFEQRLFLKVDAETRAAFAAAGCEAWTYEGKDKTVQMSYWTVPDEAMDSTEAMTPWARRAFAAALRKANAKPSARPKAAKKPASAGKAAKAAATPRAKAAKAKSAGPSETSARNSTRKPRG</sequence>
<evidence type="ECO:0000313" key="3">
    <source>
        <dbReference type="EMBL" id="TDR40083.1"/>
    </source>
</evidence>
<proteinExistence type="predicted"/>
<keyword evidence="4" id="KW-1185">Reference proteome</keyword>
<dbReference type="PANTHER" id="PTHR36121:SF1">
    <property type="entry name" value="PROTEIN SXY"/>
    <property type="match status" value="1"/>
</dbReference>
<dbReference type="EMBL" id="SNZH01000014">
    <property type="protein sequence ID" value="TDR40083.1"/>
    <property type="molecule type" value="Genomic_DNA"/>
</dbReference>
<evidence type="ECO:0000259" key="2">
    <source>
        <dbReference type="Pfam" id="PF04993"/>
    </source>
</evidence>
<accession>A0A4R6YQD9</accession>
<dbReference type="PANTHER" id="PTHR36121">
    <property type="entry name" value="PROTEIN SXY"/>
    <property type="match status" value="1"/>
</dbReference>
<comment type="caution">
    <text evidence="3">The sequence shown here is derived from an EMBL/GenBank/DDBJ whole genome shotgun (WGS) entry which is preliminary data.</text>
</comment>
<organism evidence="3 4">
    <name type="scientific">Tahibacter aquaticus</name>
    <dbReference type="NCBI Taxonomy" id="520092"/>
    <lineage>
        <taxon>Bacteria</taxon>
        <taxon>Pseudomonadati</taxon>
        <taxon>Pseudomonadota</taxon>
        <taxon>Gammaproteobacteria</taxon>
        <taxon>Lysobacterales</taxon>
        <taxon>Rhodanobacteraceae</taxon>
        <taxon>Tahibacter</taxon>
    </lineage>
</organism>
<dbReference type="RefSeq" id="WP_133820570.1">
    <property type="nucleotide sequence ID" value="NZ_SNZH01000014.1"/>
</dbReference>
<evidence type="ECO:0000313" key="4">
    <source>
        <dbReference type="Proteomes" id="UP000295293"/>
    </source>
</evidence>
<gene>
    <name evidence="3" type="ORF">DFR29_114135</name>
</gene>
<evidence type="ECO:0000256" key="1">
    <source>
        <dbReference type="SAM" id="MobiDB-lite"/>
    </source>
</evidence>
<feature type="region of interest" description="Disordered" evidence="1">
    <location>
        <begin position="108"/>
        <end position="162"/>
    </location>
</feature>
<protein>
    <submittedName>
        <fullName evidence="3">DNA transformation protein</fullName>
    </submittedName>
</protein>
<dbReference type="OrthoDB" id="8687154at2"/>
<dbReference type="Proteomes" id="UP000295293">
    <property type="component" value="Unassembled WGS sequence"/>
</dbReference>
<dbReference type="AlphaFoldDB" id="A0A4R6YQD9"/>
<name>A0A4R6YQD9_9GAMM</name>